<dbReference type="PROSITE" id="PS50850">
    <property type="entry name" value="MFS"/>
    <property type="match status" value="1"/>
</dbReference>
<dbReference type="EMBL" id="GL377582">
    <property type="protein sequence ID" value="EFJ27255.1"/>
    <property type="molecule type" value="Genomic_DNA"/>
</dbReference>
<dbReference type="KEGG" id="smo:SELMODRAFT_147893"/>
<feature type="transmembrane region" description="Helical" evidence="7">
    <location>
        <begin position="351"/>
        <end position="370"/>
    </location>
</feature>
<accession>D8RKK6</accession>
<dbReference type="PANTHER" id="PTHR23504">
    <property type="entry name" value="MAJOR FACILITATOR SUPERFAMILY DOMAIN-CONTAINING PROTEIN 10"/>
    <property type="match status" value="1"/>
</dbReference>
<evidence type="ECO:0000256" key="6">
    <source>
        <dbReference type="SAM" id="MobiDB-lite"/>
    </source>
</evidence>
<dbReference type="InterPro" id="IPR001958">
    <property type="entry name" value="Tet-R_TetA/multi-R_MdtG-like"/>
</dbReference>
<keyword evidence="4 7" id="KW-1133">Transmembrane helix</keyword>
<gene>
    <name evidence="9" type="ORF">SELMODRAFT_147893</name>
</gene>
<dbReference type="HOGENOM" id="CLU_001265_54_2_1"/>
<evidence type="ECO:0000256" key="5">
    <source>
        <dbReference type="ARBA" id="ARBA00023136"/>
    </source>
</evidence>
<dbReference type="eggNOG" id="KOG2615">
    <property type="taxonomic scope" value="Eukaryota"/>
</dbReference>
<evidence type="ECO:0000256" key="3">
    <source>
        <dbReference type="ARBA" id="ARBA00022692"/>
    </source>
</evidence>
<name>D8RKK6_SELML</name>
<feature type="transmembrane region" description="Helical" evidence="7">
    <location>
        <begin position="86"/>
        <end position="108"/>
    </location>
</feature>
<feature type="region of interest" description="Disordered" evidence="6">
    <location>
        <begin position="1"/>
        <end position="24"/>
    </location>
</feature>
<dbReference type="Proteomes" id="UP000001514">
    <property type="component" value="Unassembled WGS sequence"/>
</dbReference>
<dbReference type="Pfam" id="PF07690">
    <property type="entry name" value="MFS_1"/>
    <property type="match status" value="1"/>
</dbReference>
<feature type="transmembrane region" description="Helical" evidence="7">
    <location>
        <begin position="382"/>
        <end position="398"/>
    </location>
</feature>
<feature type="transmembrane region" description="Helical" evidence="7">
    <location>
        <begin position="243"/>
        <end position="264"/>
    </location>
</feature>
<dbReference type="GO" id="GO:0022857">
    <property type="term" value="F:transmembrane transporter activity"/>
    <property type="evidence" value="ECO:0007669"/>
    <property type="project" value="InterPro"/>
</dbReference>
<dbReference type="GO" id="GO:0016020">
    <property type="term" value="C:membrane"/>
    <property type="evidence" value="ECO:0007669"/>
    <property type="project" value="UniProtKB-SubCell"/>
</dbReference>
<feature type="transmembrane region" description="Helical" evidence="7">
    <location>
        <begin position="177"/>
        <end position="200"/>
    </location>
</feature>
<dbReference type="PRINTS" id="PR01035">
    <property type="entry name" value="TCRTETA"/>
</dbReference>
<dbReference type="PANTHER" id="PTHR23504:SF15">
    <property type="entry name" value="MAJOR FACILITATOR SUPERFAMILY (MFS) PROFILE DOMAIN-CONTAINING PROTEIN"/>
    <property type="match status" value="1"/>
</dbReference>
<feature type="transmembrane region" description="Helical" evidence="7">
    <location>
        <begin position="483"/>
        <end position="504"/>
    </location>
</feature>
<protein>
    <recommendedName>
        <fullName evidence="8">Major facilitator superfamily (MFS) profile domain-containing protein</fullName>
    </recommendedName>
</protein>
<feature type="transmembrane region" description="Helical" evidence="7">
    <location>
        <begin position="305"/>
        <end position="331"/>
    </location>
</feature>
<evidence type="ECO:0000259" key="8">
    <source>
        <dbReference type="PROSITE" id="PS50850"/>
    </source>
</evidence>
<comment type="subcellular location">
    <subcellularLocation>
        <location evidence="1">Membrane</location>
        <topology evidence="1">Multi-pass membrane protein</topology>
    </subcellularLocation>
</comment>
<keyword evidence="10" id="KW-1185">Reference proteome</keyword>
<dbReference type="InterPro" id="IPR011701">
    <property type="entry name" value="MFS"/>
</dbReference>
<keyword evidence="2" id="KW-0813">Transport</keyword>
<dbReference type="FunCoup" id="D8RKK6">
    <property type="interactions" value="1739"/>
</dbReference>
<evidence type="ECO:0000256" key="4">
    <source>
        <dbReference type="ARBA" id="ARBA00022989"/>
    </source>
</evidence>
<feature type="transmembrane region" description="Helical" evidence="7">
    <location>
        <begin position="443"/>
        <end position="468"/>
    </location>
</feature>
<reference evidence="9 10" key="1">
    <citation type="journal article" date="2011" name="Science">
        <title>The Selaginella genome identifies genetic changes associated with the evolution of vascular plants.</title>
        <authorList>
            <person name="Banks J.A."/>
            <person name="Nishiyama T."/>
            <person name="Hasebe M."/>
            <person name="Bowman J.L."/>
            <person name="Gribskov M."/>
            <person name="dePamphilis C."/>
            <person name="Albert V.A."/>
            <person name="Aono N."/>
            <person name="Aoyama T."/>
            <person name="Ambrose B.A."/>
            <person name="Ashton N.W."/>
            <person name="Axtell M.J."/>
            <person name="Barker E."/>
            <person name="Barker M.S."/>
            <person name="Bennetzen J.L."/>
            <person name="Bonawitz N.D."/>
            <person name="Chapple C."/>
            <person name="Cheng C."/>
            <person name="Correa L.G."/>
            <person name="Dacre M."/>
            <person name="DeBarry J."/>
            <person name="Dreyer I."/>
            <person name="Elias M."/>
            <person name="Engstrom E.M."/>
            <person name="Estelle M."/>
            <person name="Feng L."/>
            <person name="Finet C."/>
            <person name="Floyd S.K."/>
            <person name="Frommer W.B."/>
            <person name="Fujita T."/>
            <person name="Gramzow L."/>
            <person name="Gutensohn M."/>
            <person name="Harholt J."/>
            <person name="Hattori M."/>
            <person name="Heyl A."/>
            <person name="Hirai T."/>
            <person name="Hiwatashi Y."/>
            <person name="Ishikawa M."/>
            <person name="Iwata M."/>
            <person name="Karol K.G."/>
            <person name="Koehler B."/>
            <person name="Kolukisaoglu U."/>
            <person name="Kubo M."/>
            <person name="Kurata T."/>
            <person name="Lalonde S."/>
            <person name="Li K."/>
            <person name="Li Y."/>
            <person name="Litt A."/>
            <person name="Lyons E."/>
            <person name="Manning G."/>
            <person name="Maruyama T."/>
            <person name="Michael T.P."/>
            <person name="Mikami K."/>
            <person name="Miyazaki S."/>
            <person name="Morinaga S."/>
            <person name="Murata T."/>
            <person name="Mueller-Roeber B."/>
            <person name="Nelson D.R."/>
            <person name="Obara M."/>
            <person name="Oguri Y."/>
            <person name="Olmstead R.G."/>
            <person name="Onodera N."/>
            <person name="Petersen B.L."/>
            <person name="Pils B."/>
            <person name="Prigge M."/>
            <person name="Rensing S.A."/>
            <person name="Riano-Pachon D.M."/>
            <person name="Roberts A.W."/>
            <person name="Sato Y."/>
            <person name="Scheller H.V."/>
            <person name="Schulz B."/>
            <person name="Schulz C."/>
            <person name="Shakirov E.V."/>
            <person name="Shibagaki N."/>
            <person name="Shinohara N."/>
            <person name="Shippen D.E."/>
            <person name="Soerensen I."/>
            <person name="Sotooka R."/>
            <person name="Sugimoto N."/>
            <person name="Sugita M."/>
            <person name="Sumikawa N."/>
            <person name="Tanurdzic M."/>
            <person name="Theissen G."/>
            <person name="Ulvskov P."/>
            <person name="Wakazuki S."/>
            <person name="Weng J.K."/>
            <person name="Willats W.W."/>
            <person name="Wipf D."/>
            <person name="Wolf P.G."/>
            <person name="Yang L."/>
            <person name="Zimmer A.D."/>
            <person name="Zhu Q."/>
            <person name="Mitros T."/>
            <person name="Hellsten U."/>
            <person name="Loque D."/>
            <person name="Otillar R."/>
            <person name="Salamov A."/>
            <person name="Schmutz J."/>
            <person name="Shapiro H."/>
            <person name="Lindquist E."/>
            <person name="Lucas S."/>
            <person name="Rokhsar D."/>
            <person name="Grigoriev I.V."/>
        </authorList>
    </citation>
    <scope>NUCLEOTIDE SEQUENCE [LARGE SCALE GENOMIC DNA]</scope>
</reference>
<evidence type="ECO:0000256" key="2">
    <source>
        <dbReference type="ARBA" id="ARBA00022448"/>
    </source>
</evidence>
<feature type="transmembrane region" description="Helical" evidence="7">
    <location>
        <begin position="48"/>
        <end position="74"/>
    </location>
</feature>
<dbReference type="SUPFAM" id="SSF103473">
    <property type="entry name" value="MFS general substrate transporter"/>
    <property type="match status" value="1"/>
</dbReference>
<feature type="domain" description="Major facilitator superfamily (MFS) profile" evidence="8">
    <location>
        <begin position="48"/>
        <end position="507"/>
    </location>
</feature>
<evidence type="ECO:0000313" key="10">
    <source>
        <dbReference type="Proteomes" id="UP000001514"/>
    </source>
</evidence>
<dbReference type="InterPro" id="IPR020846">
    <property type="entry name" value="MFS_dom"/>
</dbReference>
<organism evidence="10">
    <name type="scientific">Selaginella moellendorffii</name>
    <name type="common">Spikemoss</name>
    <dbReference type="NCBI Taxonomy" id="88036"/>
    <lineage>
        <taxon>Eukaryota</taxon>
        <taxon>Viridiplantae</taxon>
        <taxon>Streptophyta</taxon>
        <taxon>Embryophyta</taxon>
        <taxon>Tracheophyta</taxon>
        <taxon>Lycopodiopsida</taxon>
        <taxon>Selaginellales</taxon>
        <taxon>Selaginellaceae</taxon>
        <taxon>Selaginella</taxon>
    </lineage>
</organism>
<dbReference type="AlphaFoldDB" id="D8RKK6"/>
<dbReference type="InterPro" id="IPR036259">
    <property type="entry name" value="MFS_trans_sf"/>
</dbReference>
<feature type="compositionally biased region" description="Basic and acidic residues" evidence="6">
    <location>
        <begin position="1"/>
        <end position="13"/>
    </location>
</feature>
<dbReference type="Gene3D" id="1.20.1250.20">
    <property type="entry name" value="MFS general substrate transporter like domains"/>
    <property type="match status" value="1"/>
</dbReference>
<proteinExistence type="predicted"/>
<keyword evidence="5 7" id="KW-0472">Membrane</keyword>
<dbReference type="Gramene" id="EFJ27255">
    <property type="protein sequence ID" value="EFJ27255"/>
    <property type="gene ID" value="SELMODRAFT_147893"/>
</dbReference>
<evidence type="ECO:0000313" key="9">
    <source>
        <dbReference type="EMBL" id="EFJ27255.1"/>
    </source>
</evidence>
<dbReference type="CDD" id="cd17330">
    <property type="entry name" value="MFS_SLC46_TetA_like"/>
    <property type="match status" value="1"/>
</dbReference>
<dbReference type="InParanoid" id="D8RKK6"/>
<feature type="transmembrane region" description="Helical" evidence="7">
    <location>
        <begin position="404"/>
        <end position="431"/>
    </location>
</feature>
<sequence>MTEEKQPLLDHYQHRPGSSGRASALHPKCPGCRVAHLRDKNAPVPFKLLVLLGFVILANALPIAVVYPFLYFMIEDLHVAKRKEDIGYYAGWIGSSLMIGRMLTGVLWGVIADRYGRRKVMVCGILSVVVFNTLFGLSTSLWMALLTRFLLGGFNGMLGTVKAYASEICSEQHQTISMSMVSTMWGFGLIIGPAMGGYLAQATDFSNFSSSVISCEFFFSSLQPAIKYPNIFKSGSLFAKFPYLLQALGVLVFALIALVMCFYLPETLHKDHTSLEIDEEDTGKDHIAVESDTKEKQSESIFRNWGFISSTMVYCVWSLHDIAYTEIFSLWAVSGRSYGGLGFTSSNVGQVLAISGLSMLLFQLTLFPIFAKWLGPIRLTRVPTLVAIPILTAYPFFSKLHGNSLWAILLIASITKLILGQATFTGSFILINNSVKQAQRGAANGFSLSIVSLFKAIGPAGGGSVFAWCQTRQHTWLLPGDHLVFFFLNFFALLTALMTCKPFLPSSTAHPILE</sequence>
<evidence type="ECO:0000256" key="7">
    <source>
        <dbReference type="SAM" id="Phobius"/>
    </source>
</evidence>
<dbReference type="OMA" id="AWWACGI"/>
<evidence type="ECO:0000256" key="1">
    <source>
        <dbReference type="ARBA" id="ARBA00004141"/>
    </source>
</evidence>
<keyword evidence="3 7" id="KW-0812">Transmembrane</keyword>
<feature type="transmembrane region" description="Helical" evidence="7">
    <location>
        <begin position="120"/>
        <end position="139"/>
    </location>
</feature>